<feature type="compositionally biased region" description="Low complexity" evidence="1">
    <location>
        <begin position="210"/>
        <end position="222"/>
    </location>
</feature>
<comment type="caution">
    <text evidence="2">The sequence shown here is derived from an EMBL/GenBank/DDBJ whole genome shotgun (WGS) entry which is preliminary data.</text>
</comment>
<evidence type="ECO:0000313" key="2">
    <source>
        <dbReference type="EMBL" id="KEP52180.1"/>
    </source>
</evidence>
<feature type="region of interest" description="Disordered" evidence="1">
    <location>
        <begin position="189"/>
        <end position="249"/>
    </location>
</feature>
<proteinExistence type="predicted"/>
<gene>
    <name evidence="2" type="ORF">V565_049080</name>
</gene>
<dbReference type="HOGENOM" id="CLU_097651_0_0_1"/>
<name>A0A074S3Q7_9AGAM</name>
<accession>A0A074S3Q7</accession>
<sequence length="249" mass="27309">MSSELFDYIHAVKPSFSDEKRAKVGLLVMHYITLSRVSGGGVQLDNVLTTSGELFVRKVIRNRSIVRDLGFALKVDMSFAHDSTPIPEGLRRLCATYHIGVEACIRRNKSLTDARHELWDLVIFVRVALAVMTALHKDTLSVLDEVYHGHRPPGYQPKRKWLGLGVEHLTAPIRARDLPRAKAPRAIGAAVATSTSGPVRMARKTSDKPSISSSSNSSGSKSGIKRPAPYPASTRCHTPARQIGPRARA</sequence>
<dbReference type="AlphaFoldDB" id="A0A074S3Q7"/>
<evidence type="ECO:0000256" key="1">
    <source>
        <dbReference type="SAM" id="MobiDB-lite"/>
    </source>
</evidence>
<dbReference type="EMBL" id="AZST01000119">
    <property type="protein sequence ID" value="KEP52180.1"/>
    <property type="molecule type" value="Genomic_DNA"/>
</dbReference>
<protein>
    <submittedName>
        <fullName evidence="2">Uncharacterized protein</fullName>
    </submittedName>
</protein>
<keyword evidence="3" id="KW-1185">Reference proteome</keyword>
<dbReference type="OrthoDB" id="3228390at2759"/>
<reference evidence="2 3" key="1">
    <citation type="submission" date="2013-12" db="EMBL/GenBank/DDBJ databases">
        <authorList>
            <person name="Cubeta M."/>
            <person name="Pakala S."/>
            <person name="Fedorova N."/>
            <person name="Thomas E."/>
            <person name="Dean R."/>
            <person name="Jabaji S."/>
            <person name="Neate S."/>
            <person name="Toda T."/>
            <person name="Tavantzis S."/>
            <person name="Vilgalys R."/>
            <person name="Bharathan N."/>
            <person name="Pakala S."/>
            <person name="Losada L.S."/>
            <person name="Zafar N."/>
            <person name="Nierman W."/>
        </authorList>
    </citation>
    <scope>NUCLEOTIDE SEQUENCE [LARGE SCALE GENOMIC DNA]</scope>
    <source>
        <strain evidence="2 3">123E</strain>
    </source>
</reference>
<evidence type="ECO:0000313" key="3">
    <source>
        <dbReference type="Proteomes" id="UP000027456"/>
    </source>
</evidence>
<organism evidence="2 3">
    <name type="scientific">Rhizoctonia solani 123E</name>
    <dbReference type="NCBI Taxonomy" id="1423351"/>
    <lineage>
        <taxon>Eukaryota</taxon>
        <taxon>Fungi</taxon>
        <taxon>Dikarya</taxon>
        <taxon>Basidiomycota</taxon>
        <taxon>Agaricomycotina</taxon>
        <taxon>Agaricomycetes</taxon>
        <taxon>Cantharellales</taxon>
        <taxon>Ceratobasidiaceae</taxon>
        <taxon>Rhizoctonia</taxon>
    </lineage>
</organism>
<dbReference type="Proteomes" id="UP000027456">
    <property type="component" value="Unassembled WGS sequence"/>
</dbReference>